<sequence length="117" mass="12601">MPSLLFLPFASNAEVGFWKNVSEKKLQSIKLSEDPLPLQGHYTTTASSSTLSIGSSEVITSTHTAVNTKTTQSLKDTGERNVNNPLKLTAQEEAVILPPRFTLGDRGLVSTQPTESA</sequence>
<dbReference type="RefSeq" id="XP_014144448.1">
    <property type="nucleotide sequence ID" value="XM_014288973.1"/>
</dbReference>
<keyword evidence="3" id="KW-1185">Reference proteome</keyword>
<proteinExistence type="predicted"/>
<feature type="domain" description="Ubiquitin-like modifier-activating enzyme Atg7 N-terminal" evidence="1">
    <location>
        <begin position="5"/>
        <end position="60"/>
    </location>
</feature>
<dbReference type="GeneID" id="25917428"/>
<protein>
    <recommendedName>
        <fullName evidence="1">Ubiquitin-like modifier-activating enzyme Atg7 N-terminal domain-containing protein</fullName>
    </recommendedName>
</protein>
<dbReference type="Gene3D" id="3.40.140.70">
    <property type="entry name" value="Ubiquitin-like modifier-activating enzyme ATG7 N-terminal domain"/>
    <property type="match status" value="1"/>
</dbReference>
<dbReference type="InterPro" id="IPR032197">
    <property type="entry name" value="Atg7_N"/>
</dbReference>
<evidence type="ECO:0000259" key="1">
    <source>
        <dbReference type="Pfam" id="PF16420"/>
    </source>
</evidence>
<dbReference type="Proteomes" id="UP000054560">
    <property type="component" value="Unassembled WGS sequence"/>
</dbReference>
<reference evidence="2 3" key="1">
    <citation type="submission" date="2011-02" db="EMBL/GenBank/DDBJ databases">
        <title>The Genome Sequence of Sphaeroforma arctica JP610.</title>
        <authorList>
            <consortium name="The Broad Institute Genome Sequencing Platform"/>
            <person name="Russ C."/>
            <person name="Cuomo C."/>
            <person name="Young S.K."/>
            <person name="Zeng Q."/>
            <person name="Gargeya S."/>
            <person name="Alvarado L."/>
            <person name="Berlin A."/>
            <person name="Chapman S.B."/>
            <person name="Chen Z."/>
            <person name="Freedman E."/>
            <person name="Gellesch M."/>
            <person name="Goldberg J."/>
            <person name="Griggs A."/>
            <person name="Gujja S."/>
            <person name="Heilman E."/>
            <person name="Heiman D."/>
            <person name="Howarth C."/>
            <person name="Mehta T."/>
            <person name="Neiman D."/>
            <person name="Pearson M."/>
            <person name="Roberts A."/>
            <person name="Saif S."/>
            <person name="Shea T."/>
            <person name="Shenoy N."/>
            <person name="Sisk P."/>
            <person name="Stolte C."/>
            <person name="Sykes S."/>
            <person name="White J."/>
            <person name="Yandava C."/>
            <person name="Burger G."/>
            <person name="Gray M.W."/>
            <person name="Holland P.W.H."/>
            <person name="King N."/>
            <person name="Lang F.B.F."/>
            <person name="Roger A.J."/>
            <person name="Ruiz-Trillo I."/>
            <person name="Haas B."/>
            <person name="Nusbaum C."/>
            <person name="Birren B."/>
        </authorList>
    </citation>
    <scope>NUCLEOTIDE SEQUENCE [LARGE SCALE GENOMIC DNA]</scope>
    <source>
        <strain evidence="2 3">JP610</strain>
    </source>
</reference>
<name>A0A0L0F1L6_9EUKA</name>
<gene>
    <name evidence="2" type="ORF">SARC_16924</name>
</gene>
<evidence type="ECO:0000313" key="3">
    <source>
        <dbReference type="Proteomes" id="UP000054560"/>
    </source>
</evidence>
<dbReference type="AlphaFoldDB" id="A0A0L0F1L6"/>
<dbReference type="InterPro" id="IPR042522">
    <property type="entry name" value="Atg7_N_1"/>
</dbReference>
<evidence type="ECO:0000313" key="2">
    <source>
        <dbReference type="EMBL" id="KNC70546.1"/>
    </source>
</evidence>
<organism evidence="2 3">
    <name type="scientific">Sphaeroforma arctica JP610</name>
    <dbReference type="NCBI Taxonomy" id="667725"/>
    <lineage>
        <taxon>Eukaryota</taxon>
        <taxon>Ichthyosporea</taxon>
        <taxon>Ichthyophonida</taxon>
        <taxon>Sphaeroforma</taxon>
    </lineage>
</organism>
<dbReference type="Pfam" id="PF16420">
    <property type="entry name" value="ATG7_N"/>
    <property type="match status" value="1"/>
</dbReference>
<dbReference type="EMBL" id="KQ250858">
    <property type="protein sequence ID" value="KNC70546.1"/>
    <property type="molecule type" value="Genomic_DNA"/>
</dbReference>
<accession>A0A0L0F1L6</accession>
<feature type="non-terminal residue" evidence="2">
    <location>
        <position position="117"/>
    </location>
</feature>